<name>A0ABV5AXU5_9BACL</name>
<evidence type="ECO:0000313" key="3">
    <source>
        <dbReference type="Proteomes" id="UP001580346"/>
    </source>
</evidence>
<protein>
    <submittedName>
        <fullName evidence="2">Uncharacterized protein</fullName>
    </submittedName>
</protein>
<gene>
    <name evidence="2" type="ORF">ACE41H_18280</name>
</gene>
<keyword evidence="3" id="KW-1185">Reference proteome</keyword>
<dbReference type="Proteomes" id="UP001580346">
    <property type="component" value="Unassembled WGS sequence"/>
</dbReference>
<proteinExistence type="predicted"/>
<feature type="signal peptide" evidence="1">
    <location>
        <begin position="1"/>
        <end position="24"/>
    </location>
</feature>
<organism evidence="2 3">
    <name type="scientific">Paenibacillus enshidis</name>
    <dbReference type="NCBI Taxonomy" id="1458439"/>
    <lineage>
        <taxon>Bacteria</taxon>
        <taxon>Bacillati</taxon>
        <taxon>Bacillota</taxon>
        <taxon>Bacilli</taxon>
        <taxon>Bacillales</taxon>
        <taxon>Paenibacillaceae</taxon>
        <taxon>Paenibacillus</taxon>
    </lineage>
</organism>
<dbReference type="EMBL" id="JBHHMI010000019">
    <property type="protein sequence ID" value="MFB5268714.1"/>
    <property type="molecule type" value="Genomic_DNA"/>
</dbReference>
<accession>A0ABV5AXU5</accession>
<sequence length="242" mass="26405">MNKKILSSLLTLIMLFSISATVFAEDHTPNTTDPYAPTVTFDQDQNQSNIQQAPNGIPITVSPSYTNLAVWVGNIGVDPLDNVTVSGTATDYGTLAAKSGSVPPAVGKTFVWNVPMTRTQMVYNVNIRVVDGSGTRNLTGNARLEYSEAQLATLGWHKGTFSTRGASLEYHFRKHKSEVSVTNLYNYLLAAGTCRDDVINNPSKYTKTVSSGSVPAHKYKNKTDQRFIIMTDSGNEILSFGR</sequence>
<comment type="caution">
    <text evidence="2">The sequence shown here is derived from an EMBL/GenBank/DDBJ whole genome shotgun (WGS) entry which is preliminary data.</text>
</comment>
<dbReference type="RefSeq" id="WP_375356977.1">
    <property type="nucleotide sequence ID" value="NZ_JBHHMI010000019.1"/>
</dbReference>
<feature type="chain" id="PRO_5046043972" evidence="1">
    <location>
        <begin position="25"/>
        <end position="242"/>
    </location>
</feature>
<evidence type="ECO:0000256" key="1">
    <source>
        <dbReference type="SAM" id="SignalP"/>
    </source>
</evidence>
<keyword evidence="1" id="KW-0732">Signal</keyword>
<evidence type="ECO:0000313" key="2">
    <source>
        <dbReference type="EMBL" id="MFB5268714.1"/>
    </source>
</evidence>
<reference evidence="2 3" key="1">
    <citation type="submission" date="2024-09" db="EMBL/GenBank/DDBJ databases">
        <title>Paenibacillus zeirhizospherea sp. nov., isolated from surface of the maize (Zea mays) roots in a horticulture field, Hungary.</title>
        <authorList>
            <person name="Marton D."/>
            <person name="Farkas M."/>
            <person name="Bedics A."/>
            <person name="Toth E."/>
            <person name="Tancsics A."/>
            <person name="Boka K."/>
            <person name="Maroti G."/>
            <person name="Kriszt B."/>
            <person name="Cserhati M."/>
        </authorList>
    </citation>
    <scope>NUCLEOTIDE SEQUENCE [LARGE SCALE GENOMIC DNA]</scope>
    <source>
        <strain evidence="2 3">KCTC 33519</strain>
    </source>
</reference>